<dbReference type="Proteomes" id="UP000270230">
    <property type="component" value="Unassembled WGS sequence"/>
</dbReference>
<organism evidence="3 4">
    <name type="scientific">Hortaea werneckii</name>
    <name type="common">Black yeast</name>
    <name type="synonym">Cladosporium werneckii</name>
    <dbReference type="NCBI Taxonomy" id="91943"/>
    <lineage>
        <taxon>Eukaryota</taxon>
        <taxon>Fungi</taxon>
        <taxon>Dikarya</taxon>
        <taxon>Ascomycota</taxon>
        <taxon>Pezizomycotina</taxon>
        <taxon>Dothideomycetes</taxon>
        <taxon>Dothideomycetidae</taxon>
        <taxon>Mycosphaerellales</taxon>
        <taxon>Teratosphaeriaceae</taxon>
        <taxon>Hortaea</taxon>
    </lineage>
</organism>
<comment type="caution">
    <text evidence="3">The sequence shown here is derived from an EMBL/GenBank/DDBJ whole genome shotgun (WGS) entry which is preliminary data.</text>
</comment>
<dbReference type="PROSITE" id="PS50181">
    <property type="entry name" value="FBOX"/>
    <property type="match status" value="1"/>
</dbReference>
<reference evidence="3 4" key="1">
    <citation type="journal article" date="2018" name="BMC Genomics">
        <title>Genomic evidence for intraspecific hybridization in a clonal and extremely halotolerant yeast.</title>
        <authorList>
            <person name="Gostincar C."/>
            <person name="Stajich J.E."/>
            <person name="Zupancic J."/>
            <person name="Zalar P."/>
            <person name="Gunde-Cimerman N."/>
        </authorList>
    </citation>
    <scope>NUCLEOTIDE SEQUENCE [LARGE SCALE GENOMIC DNA]</scope>
    <source>
        <strain evidence="3 4">EXF-151</strain>
    </source>
</reference>
<feature type="region of interest" description="Disordered" evidence="1">
    <location>
        <begin position="470"/>
        <end position="497"/>
    </location>
</feature>
<protein>
    <recommendedName>
        <fullName evidence="2">F-box domain-containing protein</fullName>
    </recommendedName>
</protein>
<gene>
    <name evidence="3" type="ORF">D0865_05218</name>
</gene>
<accession>A0A3M7CN22</accession>
<dbReference type="AlphaFoldDB" id="A0A3M7CN22"/>
<dbReference type="VEuPathDB" id="FungiDB:BTJ68_01410"/>
<feature type="domain" description="F-box" evidence="2">
    <location>
        <begin position="1"/>
        <end position="49"/>
    </location>
</feature>
<name>A0A3M7CN22_HORWE</name>
<dbReference type="OrthoDB" id="5279008at2759"/>
<sequence>MALLQLPPELLLRTSDHLTTSEIGHLRLTCKAIESTLFDTFAKEFFTKRQFMVEHVSLQALLDIANHPTLSQWLTQVIIGADVLRGSSDIAHRSSCAKYREGYLERHTFMNTGLACEMLVAAFSKLPNLQTVGLRDYYGGPSGSGRQRDGPNAKWKSYGWSCDLSEHDYRDQMQLYRPSTTTWSHPAPLLPLVLQALGRANARPQNLETFLRRDDKLEPLSFDVFNLLLTPSIPSVLAGIQRLMLSVSVVNYWSPSGGFNSIEKRTTSVPLKRFLAHTPNLQCLRLNFESDASSADEILEWLGQRPDLSSLKTSPTVVHVPAIQLNNLVELDLGMVSIHETTLVDIITKFSLNSVNLWKVSIKKSKDSAGDGVKSLWPSFFTTLAEKLRSNSLQSLMVGWPASREYDGATSCLNYTAMRLVIDGNHDNCKPENVTHVVKYRAVFGSNIKDWLRETAAKFVTLDHIEMSVSGNSDEDSTLDLESDRSSDYQSDVGGEI</sequence>
<evidence type="ECO:0000256" key="1">
    <source>
        <dbReference type="SAM" id="MobiDB-lite"/>
    </source>
</evidence>
<evidence type="ECO:0000313" key="3">
    <source>
        <dbReference type="EMBL" id="RMY53508.1"/>
    </source>
</evidence>
<proteinExistence type="predicted"/>
<evidence type="ECO:0000259" key="2">
    <source>
        <dbReference type="PROSITE" id="PS50181"/>
    </source>
</evidence>
<dbReference type="InterPro" id="IPR001810">
    <property type="entry name" value="F-box_dom"/>
</dbReference>
<evidence type="ECO:0000313" key="4">
    <source>
        <dbReference type="Proteomes" id="UP000270230"/>
    </source>
</evidence>
<dbReference type="EMBL" id="QWIN01000341">
    <property type="protein sequence ID" value="RMY53508.1"/>
    <property type="molecule type" value="Genomic_DNA"/>
</dbReference>